<organism evidence="1 2">
    <name type="scientific">Spongiibacter nanhainus</name>
    <dbReference type="NCBI Taxonomy" id="2794344"/>
    <lineage>
        <taxon>Bacteria</taxon>
        <taxon>Pseudomonadati</taxon>
        <taxon>Pseudomonadota</taxon>
        <taxon>Gammaproteobacteria</taxon>
        <taxon>Cellvibrionales</taxon>
        <taxon>Spongiibacteraceae</taxon>
        <taxon>Spongiibacter</taxon>
    </lineage>
</organism>
<protein>
    <submittedName>
        <fullName evidence="1">Uncharacterized protein</fullName>
    </submittedName>
</protein>
<dbReference type="RefSeq" id="WP_198568138.1">
    <property type="nucleotide sequence ID" value="NZ_CP066167.1"/>
</dbReference>
<accession>A0A7T4QXI1</accession>
<evidence type="ECO:0000313" key="1">
    <source>
        <dbReference type="EMBL" id="QQD16618.1"/>
    </source>
</evidence>
<reference evidence="1 2" key="1">
    <citation type="submission" date="2020-12" db="EMBL/GenBank/DDBJ databases">
        <authorList>
            <person name="Shan Y."/>
        </authorList>
    </citation>
    <scope>NUCLEOTIDE SEQUENCE [LARGE SCALE GENOMIC DNA]</scope>
    <source>
        <strain evidence="2">csc3.9</strain>
    </source>
</reference>
<dbReference type="Proteomes" id="UP000596063">
    <property type="component" value="Chromosome"/>
</dbReference>
<dbReference type="AlphaFoldDB" id="A0A7T4QXI1"/>
<sequence length="79" mass="8992">MDNLPYSDGIPDVRDGLTRKERAILYCLQQTQQELGGRNVPTIMLYGRVLELVDISKDEFQSILSRFAGLTQMSKDKQS</sequence>
<evidence type="ECO:0000313" key="2">
    <source>
        <dbReference type="Proteomes" id="UP000596063"/>
    </source>
</evidence>
<dbReference type="KEGG" id="snan:I6N98_09385"/>
<dbReference type="EMBL" id="CP066167">
    <property type="protein sequence ID" value="QQD16618.1"/>
    <property type="molecule type" value="Genomic_DNA"/>
</dbReference>
<gene>
    <name evidence="1" type="ORF">I6N98_09385</name>
</gene>
<keyword evidence="2" id="KW-1185">Reference proteome</keyword>
<proteinExistence type="predicted"/>
<name>A0A7T4QXI1_9GAMM</name>